<keyword evidence="1" id="KW-0175">Coiled coil</keyword>
<dbReference type="Proteomes" id="UP000494106">
    <property type="component" value="Unassembled WGS sequence"/>
</dbReference>
<gene>
    <name evidence="3" type="ORF">APLA_LOCUS1604</name>
</gene>
<keyword evidence="4" id="KW-1185">Reference proteome</keyword>
<dbReference type="EMBL" id="CADEBC010000135">
    <property type="protein sequence ID" value="CAB3223386.1"/>
    <property type="molecule type" value="Genomic_DNA"/>
</dbReference>
<sequence>MSQIEAVVVNQEQLVEEMERLLASFKKTGRDKRTADYIKRKLDALEEYWNEFQANHEQLSKYDLDESPYFQHRYFESAEEVYNRVKLHFKQYLATTPRPSPKIDTDQQQPTTPQPGTSSSDRPIVSIAGPSTKSQGVDSKTTDLLRKQESVIVLGVVAYAYRCVKQRSGRPGAEALATPVRPSSSASMLVAAGPESTRSAPRTRSVKCKCTCDSEGVELNSISVSGKPKYVRKVENTSTQVRKPVFTVSENLV</sequence>
<evidence type="ECO:0000313" key="3">
    <source>
        <dbReference type="EMBL" id="CAB3223386.1"/>
    </source>
</evidence>
<feature type="region of interest" description="Disordered" evidence="2">
    <location>
        <begin position="96"/>
        <end position="141"/>
    </location>
</feature>
<protein>
    <submittedName>
        <fullName evidence="3">Uncharacterized protein</fullName>
    </submittedName>
</protein>
<feature type="coiled-coil region" evidence="1">
    <location>
        <begin position="1"/>
        <end position="28"/>
    </location>
</feature>
<evidence type="ECO:0000256" key="2">
    <source>
        <dbReference type="SAM" id="MobiDB-lite"/>
    </source>
</evidence>
<reference evidence="3 4" key="1">
    <citation type="submission" date="2020-04" db="EMBL/GenBank/DDBJ databases">
        <authorList>
            <person name="Wallbank WR R."/>
            <person name="Pardo Diaz C."/>
            <person name="Kozak K."/>
            <person name="Martin S."/>
            <person name="Jiggins C."/>
            <person name="Moest M."/>
            <person name="Warren A I."/>
            <person name="Byers J.R.P. K."/>
            <person name="Montejo-Kovacevich G."/>
            <person name="Yen C E."/>
        </authorList>
    </citation>
    <scope>NUCLEOTIDE SEQUENCE [LARGE SCALE GENOMIC DNA]</scope>
</reference>
<organism evidence="3 4">
    <name type="scientific">Arctia plantaginis</name>
    <name type="common">Wood tiger moth</name>
    <name type="synonym">Phalaena plantaginis</name>
    <dbReference type="NCBI Taxonomy" id="874455"/>
    <lineage>
        <taxon>Eukaryota</taxon>
        <taxon>Metazoa</taxon>
        <taxon>Ecdysozoa</taxon>
        <taxon>Arthropoda</taxon>
        <taxon>Hexapoda</taxon>
        <taxon>Insecta</taxon>
        <taxon>Pterygota</taxon>
        <taxon>Neoptera</taxon>
        <taxon>Endopterygota</taxon>
        <taxon>Lepidoptera</taxon>
        <taxon>Glossata</taxon>
        <taxon>Ditrysia</taxon>
        <taxon>Noctuoidea</taxon>
        <taxon>Erebidae</taxon>
        <taxon>Arctiinae</taxon>
        <taxon>Arctia</taxon>
    </lineage>
</organism>
<evidence type="ECO:0000256" key="1">
    <source>
        <dbReference type="SAM" id="Coils"/>
    </source>
</evidence>
<feature type="compositionally biased region" description="Polar residues" evidence="2">
    <location>
        <begin position="129"/>
        <end position="139"/>
    </location>
</feature>
<feature type="compositionally biased region" description="Low complexity" evidence="2">
    <location>
        <begin position="106"/>
        <end position="121"/>
    </location>
</feature>
<name>A0A8S0YUX4_ARCPL</name>
<accession>A0A8S0YUX4</accession>
<comment type="caution">
    <text evidence="3">The sequence shown here is derived from an EMBL/GenBank/DDBJ whole genome shotgun (WGS) entry which is preliminary data.</text>
</comment>
<proteinExistence type="predicted"/>
<evidence type="ECO:0000313" key="4">
    <source>
        <dbReference type="Proteomes" id="UP000494106"/>
    </source>
</evidence>
<dbReference type="OrthoDB" id="5986643at2759"/>
<dbReference type="AlphaFoldDB" id="A0A8S0YUX4"/>